<keyword evidence="5" id="KW-1185">Reference proteome</keyword>
<feature type="region of interest" description="Disordered" evidence="2">
    <location>
        <begin position="462"/>
        <end position="489"/>
    </location>
</feature>
<accession>A0AAD7QPL8</accession>
<dbReference type="Proteomes" id="UP001217417">
    <property type="component" value="Unassembled WGS sequence"/>
</dbReference>
<dbReference type="GeneID" id="80883319"/>
<dbReference type="InterPro" id="IPR051130">
    <property type="entry name" value="Mito_struct-func_regulator"/>
</dbReference>
<evidence type="ECO:0000259" key="3">
    <source>
        <dbReference type="Pfam" id="PF03109"/>
    </source>
</evidence>
<evidence type="ECO:0000256" key="2">
    <source>
        <dbReference type="SAM" id="MobiDB-lite"/>
    </source>
</evidence>
<evidence type="ECO:0000313" key="4">
    <source>
        <dbReference type="EMBL" id="KAJ8098616.1"/>
    </source>
</evidence>
<dbReference type="InterPro" id="IPR011009">
    <property type="entry name" value="Kinase-like_dom_sf"/>
</dbReference>
<comment type="similarity">
    <text evidence="1">Belongs to the protein kinase superfamily. ADCK protein kinase family.</text>
</comment>
<dbReference type="InterPro" id="IPR045307">
    <property type="entry name" value="ADCK1_dom"/>
</dbReference>
<protein>
    <submittedName>
        <fullName evidence="4">ABC1 family-domain-containing protein</fullName>
    </submittedName>
</protein>
<proteinExistence type="inferred from homology"/>
<dbReference type="EMBL" id="JARPMG010000008">
    <property type="protein sequence ID" value="KAJ8098616.1"/>
    <property type="molecule type" value="Genomic_DNA"/>
</dbReference>
<dbReference type="PANTHER" id="PTHR43173:SF37">
    <property type="entry name" value="ABC1 FAMILY PROTEIN C10F6.14C"/>
    <property type="match status" value="1"/>
</dbReference>
<dbReference type="CDD" id="cd13969">
    <property type="entry name" value="ADCK1-like"/>
    <property type="match status" value="1"/>
</dbReference>
<reference evidence="4" key="1">
    <citation type="submission" date="2023-03" db="EMBL/GenBank/DDBJ databases">
        <title>Near-Complete genome sequence of Lipomyces tetrasporous NRRL Y-64009, an oleaginous yeast capable of growing on lignocellulosic hydrolysates.</title>
        <authorList>
            <consortium name="Lawrence Berkeley National Laboratory"/>
            <person name="Jagtap S.S."/>
            <person name="Liu J.-J."/>
            <person name="Walukiewicz H.E."/>
            <person name="Pangilinan J."/>
            <person name="Lipzen A."/>
            <person name="Ahrendt S."/>
            <person name="Koriabine M."/>
            <person name="Cobaugh K."/>
            <person name="Salamov A."/>
            <person name="Yoshinaga Y."/>
            <person name="Ng V."/>
            <person name="Daum C."/>
            <person name="Grigoriev I.V."/>
            <person name="Slininger P.J."/>
            <person name="Dien B.S."/>
            <person name="Jin Y.-S."/>
            <person name="Rao C.V."/>
        </authorList>
    </citation>
    <scope>NUCLEOTIDE SEQUENCE</scope>
    <source>
        <strain evidence="4">NRRL Y-64009</strain>
    </source>
</reference>
<dbReference type="PANTHER" id="PTHR43173">
    <property type="entry name" value="ABC1 FAMILY PROTEIN"/>
    <property type="match status" value="1"/>
</dbReference>
<gene>
    <name evidence="4" type="ORF">POJ06DRAFT_257517</name>
</gene>
<dbReference type="SUPFAM" id="SSF56112">
    <property type="entry name" value="Protein kinase-like (PK-like)"/>
    <property type="match status" value="1"/>
</dbReference>
<comment type="caution">
    <text evidence="4">The sequence shown here is derived from an EMBL/GenBank/DDBJ whole genome shotgun (WGS) entry which is preliminary data.</text>
</comment>
<dbReference type="RefSeq" id="XP_056042066.1">
    <property type="nucleotide sequence ID" value="XM_056188153.1"/>
</dbReference>
<dbReference type="Pfam" id="PF03109">
    <property type="entry name" value="ABC1"/>
    <property type="match status" value="1"/>
</dbReference>
<evidence type="ECO:0000313" key="5">
    <source>
        <dbReference type="Proteomes" id="UP001217417"/>
    </source>
</evidence>
<evidence type="ECO:0000256" key="1">
    <source>
        <dbReference type="ARBA" id="ARBA00009670"/>
    </source>
</evidence>
<name>A0AAD7QPL8_9ASCO</name>
<organism evidence="4 5">
    <name type="scientific">Lipomyces tetrasporus</name>
    <dbReference type="NCBI Taxonomy" id="54092"/>
    <lineage>
        <taxon>Eukaryota</taxon>
        <taxon>Fungi</taxon>
        <taxon>Dikarya</taxon>
        <taxon>Ascomycota</taxon>
        <taxon>Saccharomycotina</taxon>
        <taxon>Lipomycetes</taxon>
        <taxon>Lipomycetales</taxon>
        <taxon>Lipomycetaceae</taxon>
        <taxon>Lipomyces</taxon>
    </lineage>
</organism>
<dbReference type="AlphaFoldDB" id="A0AAD7QPL8"/>
<dbReference type="InterPro" id="IPR004147">
    <property type="entry name" value="ABC1_dom"/>
</dbReference>
<feature type="domain" description="ABC1 atypical kinase-like" evidence="3">
    <location>
        <begin position="191"/>
        <end position="437"/>
    </location>
</feature>
<sequence length="623" mass="71921">MCSLRLLDSLLMTKRGRGMSNGSIGRRLATRSCRLSPELLPFLHTTGSSRLQLRRIATIPPTREQFSRITAVPPTDLKPPRVKPRMPWGRWQRRLMWTGAVVGLVFAQDYYTNESSLYRNIKCVIVLSIVAADYKLNFNEGRDIDALHARVADRVYNLIASNGGLYIKMGQALAMQAAVLPPVFQRKFAQLFDMAPQDPWSELEKLFTKDFGKRPDEVFRYIDHRAVASASVAQVHKAQLKTGEWVAVKIQHPKIEKQVNWDLGAYRLVMYIYDRFIFDIPVYFTVDYTCNRLLTEIDFQNEAQNAENMNAALQAEPSLRNRVYIPKVYHSFTSRHVLTTEWIDGVSLTNREELDRAGYSKTQIMDTMINLFAAQIFNWGVVHCDPHVGNQIVRWQDGRLQLVLIDHGLYIYESPEFRQQYCDLWKNMFVFNDKAIRDIAISWGIGSPELFASATLLRPYKSGGVRPDRRPESTGGESPQGSREHQDYEMQTRMKDQFKQFIQDTNKMPLELIFLGRNMRIVQGCNQLMGSPVNRIKILANWASRSLAMLPNLTFRQRVMAWTNHLVFKFVVGLSDIGFWVTKIRQIVLRRDNEGFEDLLERQMKGIAKKNFGIQIQDEAFTS</sequence>